<dbReference type="InParanoid" id="B7FS10"/>
<dbReference type="eggNOG" id="ENOG502S26D">
    <property type="taxonomic scope" value="Eukaryota"/>
</dbReference>
<protein>
    <recommendedName>
        <fullName evidence="2">PUB domain-containing protein</fullName>
    </recommendedName>
</protein>
<evidence type="ECO:0000256" key="1">
    <source>
        <dbReference type="SAM" id="Coils"/>
    </source>
</evidence>
<name>B7FS10_PHATC</name>
<dbReference type="SMART" id="SM00580">
    <property type="entry name" value="PUG"/>
    <property type="match status" value="1"/>
</dbReference>
<dbReference type="Proteomes" id="UP000000759">
    <property type="component" value="Chromosome 2"/>
</dbReference>
<keyword evidence="4" id="KW-1185">Reference proteome</keyword>
<gene>
    <name evidence="3" type="ORF">PHATRDRAFT_43369</name>
</gene>
<dbReference type="OrthoDB" id="336240at2759"/>
<organism evidence="3 4">
    <name type="scientific">Phaeodactylum tricornutum (strain CCAP 1055/1)</name>
    <dbReference type="NCBI Taxonomy" id="556484"/>
    <lineage>
        <taxon>Eukaryota</taxon>
        <taxon>Sar</taxon>
        <taxon>Stramenopiles</taxon>
        <taxon>Ochrophyta</taxon>
        <taxon>Bacillariophyta</taxon>
        <taxon>Bacillariophyceae</taxon>
        <taxon>Bacillariophycidae</taxon>
        <taxon>Naviculales</taxon>
        <taxon>Phaeodactylaceae</taxon>
        <taxon>Phaeodactylum</taxon>
    </lineage>
</organism>
<accession>B7FS10</accession>
<dbReference type="InterPro" id="IPR036339">
    <property type="entry name" value="PUB-like_dom_sf"/>
</dbReference>
<dbReference type="PaxDb" id="2850-Phatr43369"/>
<reference evidence="4" key="2">
    <citation type="submission" date="2008-08" db="EMBL/GenBank/DDBJ databases">
        <authorList>
            <consortium name="Diatom Consortium"/>
            <person name="Grigoriev I."/>
            <person name="Grimwood J."/>
            <person name="Kuo A."/>
            <person name="Otillar R.P."/>
            <person name="Salamov A."/>
            <person name="Detter J.C."/>
            <person name="Lindquist E."/>
            <person name="Shapiro H."/>
            <person name="Lucas S."/>
            <person name="Glavina del Rio T."/>
            <person name="Pitluck S."/>
            <person name="Rokhsar D."/>
            <person name="Bowler C."/>
        </authorList>
    </citation>
    <scope>GENOME REANNOTATION</scope>
    <source>
        <strain evidence="4">CCAP 1055/1</strain>
    </source>
</reference>
<dbReference type="RefSeq" id="XP_002177586.1">
    <property type="nucleotide sequence ID" value="XM_002177550.1"/>
</dbReference>
<dbReference type="EMBL" id="CM000606">
    <property type="protein sequence ID" value="EEC50400.1"/>
    <property type="molecule type" value="Genomic_DNA"/>
</dbReference>
<evidence type="ECO:0000259" key="2">
    <source>
        <dbReference type="Pfam" id="PF09409"/>
    </source>
</evidence>
<dbReference type="InterPro" id="IPR018997">
    <property type="entry name" value="PUB_domain"/>
</dbReference>
<dbReference type="CDD" id="cd09212">
    <property type="entry name" value="PUB"/>
    <property type="match status" value="1"/>
</dbReference>
<dbReference type="SUPFAM" id="SSF143503">
    <property type="entry name" value="PUG domain-like"/>
    <property type="match status" value="1"/>
</dbReference>
<dbReference type="Pfam" id="PF09409">
    <property type="entry name" value="PUB"/>
    <property type="match status" value="1"/>
</dbReference>
<dbReference type="AlphaFoldDB" id="B7FS10"/>
<keyword evidence="1" id="KW-0175">Coiled coil</keyword>
<dbReference type="KEGG" id="pti:PHATRDRAFT_43369"/>
<dbReference type="GeneID" id="7197115"/>
<reference evidence="3 4" key="1">
    <citation type="journal article" date="2008" name="Nature">
        <title>The Phaeodactylum genome reveals the evolutionary history of diatom genomes.</title>
        <authorList>
            <person name="Bowler C."/>
            <person name="Allen A.E."/>
            <person name="Badger J.H."/>
            <person name="Grimwood J."/>
            <person name="Jabbari K."/>
            <person name="Kuo A."/>
            <person name="Maheswari U."/>
            <person name="Martens C."/>
            <person name="Maumus F."/>
            <person name="Otillar R.P."/>
            <person name="Rayko E."/>
            <person name="Salamov A."/>
            <person name="Vandepoele K."/>
            <person name="Beszteri B."/>
            <person name="Gruber A."/>
            <person name="Heijde M."/>
            <person name="Katinka M."/>
            <person name="Mock T."/>
            <person name="Valentin K."/>
            <person name="Verret F."/>
            <person name="Berges J.A."/>
            <person name="Brownlee C."/>
            <person name="Cadoret J.P."/>
            <person name="Chiovitti A."/>
            <person name="Choi C.J."/>
            <person name="Coesel S."/>
            <person name="De Martino A."/>
            <person name="Detter J.C."/>
            <person name="Durkin C."/>
            <person name="Falciatore A."/>
            <person name="Fournet J."/>
            <person name="Haruta M."/>
            <person name="Huysman M.J."/>
            <person name="Jenkins B.D."/>
            <person name="Jiroutova K."/>
            <person name="Jorgensen R.E."/>
            <person name="Joubert Y."/>
            <person name="Kaplan A."/>
            <person name="Kroger N."/>
            <person name="Kroth P.G."/>
            <person name="La Roche J."/>
            <person name="Lindquist E."/>
            <person name="Lommer M."/>
            <person name="Martin-Jezequel V."/>
            <person name="Lopez P.J."/>
            <person name="Lucas S."/>
            <person name="Mangogna M."/>
            <person name="McGinnis K."/>
            <person name="Medlin L.K."/>
            <person name="Montsant A."/>
            <person name="Oudot-Le Secq M.P."/>
            <person name="Napoli C."/>
            <person name="Obornik M."/>
            <person name="Parker M.S."/>
            <person name="Petit J.L."/>
            <person name="Porcel B.M."/>
            <person name="Poulsen N."/>
            <person name="Robison M."/>
            <person name="Rychlewski L."/>
            <person name="Rynearson T.A."/>
            <person name="Schmutz J."/>
            <person name="Shapiro H."/>
            <person name="Siaut M."/>
            <person name="Stanley M."/>
            <person name="Sussman M.R."/>
            <person name="Taylor A.R."/>
            <person name="Vardi A."/>
            <person name="von Dassow P."/>
            <person name="Vyverman W."/>
            <person name="Willis A."/>
            <person name="Wyrwicz L.S."/>
            <person name="Rokhsar D.S."/>
            <person name="Weissenbach J."/>
            <person name="Armbrust E.V."/>
            <person name="Green B.R."/>
            <person name="Van de Peer Y."/>
            <person name="Grigoriev I.V."/>
        </authorList>
    </citation>
    <scope>NUCLEOTIDE SEQUENCE [LARGE SCALE GENOMIC DNA]</scope>
    <source>
        <strain evidence="3 4">CCAP 1055/1</strain>
    </source>
</reference>
<feature type="domain" description="PUB" evidence="2">
    <location>
        <begin position="260"/>
        <end position="332"/>
    </location>
</feature>
<evidence type="ECO:0000313" key="4">
    <source>
        <dbReference type="Proteomes" id="UP000000759"/>
    </source>
</evidence>
<dbReference type="Gene3D" id="1.20.58.2190">
    <property type="match status" value="1"/>
</dbReference>
<dbReference type="HOGENOM" id="CLU_063570_0_0_1"/>
<evidence type="ECO:0000313" key="3">
    <source>
        <dbReference type="EMBL" id="EEC50400.1"/>
    </source>
</evidence>
<proteinExistence type="predicted"/>
<feature type="coiled-coil region" evidence="1">
    <location>
        <begin position="149"/>
        <end position="226"/>
    </location>
</feature>
<sequence length="358" mass="40978">MAELRKAEEELQMLCTMYSTLRASLDRPLRDGLPELPERNIGETSGLSIDGRLGASKSNVVLLECLETIRGRVQSLESVVLKFRKRRGENDPVTGNPRYGSKTMDRVNALLGSYENLTAALLRVFDEESTDVLSHGNTGASTPIIHHIRTKAEQEHAVEKARLRQEREAKNRLEAEERELTRKRIEEEQQRAAAEQHRIAEEEVERERIIREAREAERRAQQANARRDREWTDSIAKGTDGVRLYLDQLVHSTIHDPQAKTRAVKALHTMFAQICAHPEEINFRRVRRDHPRFVTDIGQYEGGKELLIAAGFELGTIDDVPCYISKEPNIENDMDGWSAWFDLLKATLEIVNERLIKL</sequence>